<feature type="transmembrane region" description="Helical" evidence="1">
    <location>
        <begin position="243"/>
        <end position="263"/>
    </location>
</feature>
<organism evidence="3 4">
    <name type="scientific">Candidatus Liptonbacteria bacterium RIFCSPLOWO2_01_FULL_52_25</name>
    <dbReference type="NCBI Taxonomy" id="1798650"/>
    <lineage>
        <taxon>Bacteria</taxon>
        <taxon>Candidatus Liptoniibacteriota</taxon>
    </lineage>
</organism>
<feature type="transmembrane region" description="Helical" evidence="1">
    <location>
        <begin position="31"/>
        <end position="52"/>
    </location>
</feature>
<dbReference type="Pfam" id="PF00892">
    <property type="entry name" value="EamA"/>
    <property type="match status" value="1"/>
</dbReference>
<name>A0A1G2CED7_9BACT</name>
<feature type="transmembrane region" description="Helical" evidence="1">
    <location>
        <begin position="67"/>
        <end position="86"/>
    </location>
</feature>
<feature type="transmembrane region" description="Helical" evidence="1">
    <location>
        <begin position="168"/>
        <end position="189"/>
    </location>
</feature>
<accession>A0A1G2CED7</accession>
<keyword evidence="1" id="KW-0472">Membrane</keyword>
<evidence type="ECO:0000259" key="2">
    <source>
        <dbReference type="Pfam" id="PF00892"/>
    </source>
</evidence>
<dbReference type="EMBL" id="MHLA01000013">
    <property type="protein sequence ID" value="OGY99745.1"/>
    <property type="molecule type" value="Genomic_DNA"/>
</dbReference>
<reference evidence="3 4" key="1">
    <citation type="journal article" date="2016" name="Nat. Commun.">
        <title>Thousands of microbial genomes shed light on interconnected biogeochemical processes in an aquifer system.</title>
        <authorList>
            <person name="Anantharaman K."/>
            <person name="Brown C.T."/>
            <person name="Hug L.A."/>
            <person name="Sharon I."/>
            <person name="Castelle C.J."/>
            <person name="Probst A.J."/>
            <person name="Thomas B.C."/>
            <person name="Singh A."/>
            <person name="Wilkins M.J."/>
            <person name="Karaoz U."/>
            <person name="Brodie E.L."/>
            <person name="Williams K.H."/>
            <person name="Hubbard S.S."/>
            <person name="Banfield J.F."/>
        </authorList>
    </citation>
    <scope>NUCLEOTIDE SEQUENCE [LARGE SCALE GENOMIC DNA]</scope>
</reference>
<dbReference type="AlphaFoldDB" id="A0A1G2CED7"/>
<feature type="transmembrane region" description="Helical" evidence="1">
    <location>
        <begin position="269"/>
        <end position="287"/>
    </location>
</feature>
<dbReference type="SUPFAM" id="SSF103481">
    <property type="entry name" value="Multidrug resistance efflux transporter EmrE"/>
    <property type="match status" value="1"/>
</dbReference>
<evidence type="ECO:0000313" key="4">
    <source>
        <dbReference type="Proteomes" id="UP000178880"/>
    </source>
</evidence>
<feature type="transmembrane region" description="Helical" evidence="1">
    <location>
        <begin position="119"/>
        <end position="137"/>
    </location>
</feature>
<protein>
    <recommendedName>
        <fullName evidence="2">EamA domain-containing protein</fullName>
    </recommendedName>
</protein>
<keyword evidence="1" id="KW-1133">Transmembrane helix</keyword>
<sequence length="295" mass="31898">MKYLKLFGAVSIWAIINGLVVKGVKADPAAIGFWMGVVGVSIALFHLSYLFFTKNENPFAGLNTKKLLLLMGLGIAAGTNNVFFYVALKHQVANAALVHYLAQPISLVLLFLFLREKLYGRHFGAMAFGFAGAAVIAWEGGRFNFDIWFIFAFLSAVFYAGEITFSTALGAGAVIACVSAFAKLGFQIVLMKVGSIALGQSLHIGHGEILKIVLAGTLLYLSFIWVFDALTDSPGQKKVPGRDFGIIGYVDRLGAVVLGILVFHEELTLSVKIGGLFILLAQALIIFGREKKLSR</sequence>
<feature type="transmembrane region" description="Helical" evidence="1">
    <location>
        <begin position="92"/>
        <end position="112"/>
    </location>
</feature>
<dbReference type="STRING" id="1798650.A2945_01980"/>
<dbReference type="InterPro" id="IPR000620">
    <property type="entry name" value="EamA_dom"/>
</dbReference>
<dbReference type="InterPro" id="IPR037185">
    <property type="entry name" value="EmrE-like"/>
</dbReference>
<proteinExistence type="predicted"/>
<dbReference type="Proteomes" id="UP000178880">
    <property type="component" value="Unassembled WGS sequence"/>
</dbReference>
<evidence type="ECO:0000313" key="3">
    <source>
        <dbReference type="EMBL" id="OGY99745.1"/>
    </source>
</evidence>
<evidence type="ECO:0000256" key="1">
    <source>
        <dbReference type="SAM" id="Phobius"/>
    </source>
</evidence>
<gene>
    <name evidence="3" type="ORF">A2945_01980</name>
</gene>
<feature type="transmembrane region" description="Helical" evidence="1">
    <location>
        <begin position="143"/>
        <end position="161"/>
    </location>
</feature>
<keyword evidence="1" id="KW-0812">Transmembrane</keyword>
<feature type="transmembrane region" description="Helical" evidence="1">
    <location>
        <begin position="209"/>
        <end position="231"/>
    </location>
</feature>
<comment type="caution">
    <text evidence="3">The sequence shown here is derived from an EMBL/GenBank/DDBJ whole genome shotgun (WGS) entry which is preliminary data.</text>
</comment>
<feature type="domain" description="EamA" evidence="2">
    <location>
        <begin position="4"/>
        <end position="137"/>
    </location>
</feature>
<dbReference type="GO" id="GO:0016020">
    <property type="term" value="C:membrane"/>
    <property type="evidence" value="ECO:0007669"/>
    <property type="project" value="InterPro"/>
</dbReference>